<sequence length="160" mass="17924">MTETFKSSLQGNPWDLWGLSKIFDGSNSDATCVHAKDPVTIRLDMRKPEDQHHFDLFGHDTHADLTSNSFVLEFPFNGCDMCSLAMPAINRINAIGLLLDPDFTPVTLFSCDHPRDKPNSLNLYRPGKPYKSRTALGEQGQSPFARDAFELGREIQPLIS</sequence>
<evidence type="ECO:0000313" key="1">
    <source>
        <dbReference type="EMBL" id="XDV56529.1"/>
    </source>
</evidence>
<dbReference type="EMBL" id="CP165734">
    <property type="protein sequence ID" value="XDV56529.1"/>
    <property type="molecule type" value="Genomic_DNA"/>
</dbReference>
<reference evidence="1" key="1">
    <citation type="submission" date="2024-08" db="EMBL/GenBank/DDBJ databases">
        <authorList>
            <person name="Chaddad Z."/>
            <person name="Lamrabet M."/>
            <person name="Bouhnik O."/>
            <person name="Alami S."/>
            <person name="Wipf D."/>
            <person name="Courty P.E."/>
            <person name="Missbah El Idrissi M."/>
        </authorList>
    </citation>
    <scope>NUCLEOTIDE SEQUENCE</scope>
    <source>
        <strain evidence="1">LLZ17</strain>
    </source>
</reference>
<protein>
    <submittedName>
        <fullName evidence="1">Uncharacterized protein</fullName>
    </submittedName>
</protein>
<dbReference type="AlphaFoldDB" id="A0AB39XHJ6"/>
<gene>
    <name evidence="1" type="ORF">AB8Z38_28365</name>
</gene>
<organism evidence="1">
    <name type="scientific">Bradyrhizobium sp. LLZ17</name>
    <dbReference type="NCBI Taxonomy" id="3239388"/>
    <lineage>
        <taxon>Bacteria</taxon>
        <taxon>Pseudomonadati</taxon>
        <taxon>Pseudomonadota</taxon>
        <taxon>Alphaproteobacteria</taxon>
        <taxon>Hyphomicrobiales</taxon>
        <taxon>Nitrobacteraceae</taxon>
        <taxon>Bradyrhizobium</taxon>
    </lineage>
</organism>
<accession>A0AB39XHJ6</accession>
<name>A0AB39XHJ6_9BRAD</name>
<proteinExistence type="predicted"/>
<dbReference type="RefSeq" id="WP_369720971.1">
    <property type="nucleotide sequence ID" value="NZ_CP165734.1"/>
</dbReference>